<reference evidence="4 5" key="1">
    <citation type="submission" date="2018-06" db="EMBL/GenBank/DDBJ databases">
        <title>Complete genome of Desulfovibrio marinus P48SEP.</title>
        <authorList>
            <person name="Crispim J.S."/>
            <person name="Vidigal P.M.P."/>
            <person name="Silva L.C.F."/>
            <person name="Araujo L.C."/>
            <person name="Laguardia C.N."/>
            <person name="Dias R.S."/>
            <person name="Sousa M.P."/>
            <person name="Paula S.O."/>
            <person name="Silva C."/>
        </authorList>
    </citation>
    <scope>NUCLEOTIDE SEQUENCE [LARGE SCALE GENOMIC DNA]</scope>
    <source>
        <strain evidence="4 5">P48SEP</strain>
    </source>
</reference>
<dbReference type="InterPro" id="IPR045063">
    <property type="entry name" value="Dynamin_N"/>
</dbReference>
<comment type="caution">
    <text evidence="4">The sequence shown here is derived from an EMBL/GenBank/DDBJ whole genome shotgun (WGS) entry which is preliminary data.</text>
</comment>
<dbReference type="Proteomes" id="UP000434052">
    <property type="component" value="Unassembled WGS sequence"/>
</dbReference>
<dbReference type="Gene3D" id="3.40.50.300">
    <property type="entry name" value="P-loop containing nucleotide triphosphate hydrolases"/>
    <property type="match status" value="1"/>
</dbReference>
<dbReference type="OrthoDB" id="1100581at2"/>
<keyword evidence="2" id="KW-1133">Transmembrane helix</keyword>
<dbReference type="AlphaFoldDB" id="A0A6P1ZJP6"/>
<feature type="region of interest" description="Disordered" evidence="1">
    <location>
        <begin position="1"/>
        <end position="25"/>
    </location>
</feature>
<dbReference type="InterPro" id="IPR051943">
    <property type="entry name" value="TRAFAC_Dynamin-like_GTPase"/>
</dbReference>
<gene>
    <name evidence="4" type="ORF">DQK91_03895</name>
</gene>
<dbReference type="RefSeq" id="WP_144234145.1">
    <property type="nucleotide sequence ID" value="NZ_QMIF01000002.1"/>
</dbReference>
<dbReference type="SUPFAM" id="SSF52540">
    <property type="entry name" value="P-loop containing nucleoside triphosphate hydrolases"/>
    <property type="match status" value="1"/>
</dbReference>
<dbReference type="PANTHER" id="PTHR43681:SF1">
    <property type="entry name" value="SARCALUMENIN"/>
    <property type="match status" value="1"/>
</dbReference>
<evidence type="ECO:0000259" key="3">
    <source>
        <dbReference type="Pfam" id="PF00350"/>
    </source>
</evidence>
<protein>
    <submittedName>
        <fullName evidence="4">Dynamin family protein</fullName>
    </submittedName>
</protein>
<dbReference type="InterPro" id="IPR027417">
    <property type="entry name" value="P-loop_NTPase"/>
</dbReference>
<feature type="transmembrane region" description="Helical" evidence="2">
    <location>
        <begin position="360"/>
        <end position="381"/>
    </location>
</feature>
<dbReference type="EMBL" id="QMIF01000002">
    <property type="protein sequence ID" value="TVM35813.1"/>
    <property type="molecule type" value="Genomic_DNA"/>
</dbReference>
<dbReference type="PANTHER" id="PTHR43681">
    <property type="entry name" value="TRANSMEMBRANE GTPASE FZO"/>
    <property type="match status" value="1"/>
</dbReference>
<dbReference type="Pfam" id="PF00350">
    <property type="entry name" value="Dynamin_N"/>
    <property type="match status" value="1"/>
</dbReference>
<organism evidence="4 5">
    <name type="scientific">Oceanidesulfovibrio marinus</name>
    <dbReference type="NCBI Taxonomy" id="370038"/>
    <lineage>
        <taxon>Bacteria</taxon>
        <taxon>Pseudomonadati</taxon>
        <taxon>Thermodesulfobacteriota</taxon>
        <taxon>Desulfovibrionia</taxon>
        <taxon>Desulfovibrionales</taxon>
        <taxon>Desulfovibrionaceae</taxon>
        <taxon>Oceanidesulfovibrio</taxon>
    </lineage>
</organism>
<feature type="compositionally biased region" description="Basic and acidic residues" evidence="1">
    <location>
        <begin position="499"/>
        <end position="517"/>
    </location>
</feature>
<evidence type="ECO:0000256" key="2">
    <source>
        <dbReference type="SAM" id="Phobius"/>
    </source>
</evidence>
<evidence type="ECO:0000313" key="5">
    <source>
        <dbReference type="Proteomes" id="UP000434052"/>
    </source>
</evidence>
<keyword evidence="2" id="KW-0812">Transmembrane</keyword>
<feature type="domain" description="Dynamin N-terminal" evidence="3">
    <location>
        <begin position="84"/>
        <end position="250"/>
    </location>
</feature>
<feature type="transmembrane region" description="Helical" evidence="2">
    <location>
        <begin position="401"/>
        <end position="420"/>
    </location>
</feature>
<sequence>MALLRRGTSKSLDNSGGRADAPLQERRISPRKDIKRLKEHLKRENPLLVEALESLQSLDSAARKVGLLSSDETYARYIAWWPLISVLGPYSAGKSSFLNHFLGFPLQETGSQAVDDKFTVVCYASDGKARSLPGSALDADPRFPFYKMSEELEKVEPGEGMRVDAYLQLKTCPSDKLKGMILIDSPGFDADAQRTSTLRITDYIIDLSDLVLVLFDARRPEPGAMRDTLEHLVKRTVKRKDAAKFLYILNQIDLTAREDNPEEVVGAWQRAIAQAGLTAGRFFRIYNEDCAAPIVDPALRERFQRKRDKDMAEITGRMSQVRVERAYRIVGAVKKIALEIRDAELSRLASLRARWRRGVFIRDGIFLGGLAAVVIAILILGVTSGADGGSAGWWRWLWSDWWQPSVLAALVLGAGGWLHFKARAMAGRALDAKLENEEKDPEHRHRMRTALRHNMKPWHSVLHPAPAGLKPKVVDTLNRVIEEAEGLVQKLNDTYADPTGERAMQREMQEKSGDNCG</sequence>
<accession>A0A6P1ZJP6</accession>
<keyword evidence="2" id="KW-0472">Membrane</keyword>
<proteinExistence type="predicted"/>
<evidence type="ECO:0000313" key="4">
    <source>
        <dbReference type="EMBL" id="TVM35813.1"/>
    </source>
</evidence>
<name>A0A6P1ZJP6_9BACT</name>
<feature type="region of interest" description="Disordered" evidence="1">
    <location>
        <begin position="493"/>
        <end position="517"/>
    </location>
</feature>
<evidence type="ECO:0000256" key="1">
    <source>
        <dbReference type="SAM" id="MobiDB-lite"/>
    </source>
</evidence>